<keyword evidence="3" id="KW-0274">FAD</keyword>
<dbReference type="Gene3D" id="3.50.50.60">
    <property type="entry name" value="FAD/NAD(P)-binding domain"/>
    <property type="match status" value="2"/>
</dbReference>
<dbReference type="AlphaFoldDB" id="A0A6N2Z1R1"/>
<dbReference type="Gene3D" id="3.30.390.30">
    <property type="match status" value="1"/>
</dbReference>
<organism evidence="5">
    <name type="scientific">Eubacterium limosum</name>
    <dbReference type="NCBI Taxonomy" id="1736"/>
    <lineage>
        <taxon>Bacteria</taxon>
        <taxon>Bacillati</taxon>
        <taxon>Bacillota</taxon>
        <taxon>Clostridia</taxon>
        <taxon>Eubacteriales</taxon>
        <taxon>Eubacteriaceae</taxon>
        <taxon>Eubacterium</taxon>
    </lineage>
</organism>
<dbReference type="InterPro" id="IPR016156">
    <property type="entry name" value="FAD/NAD-linked_Rdtase_dimer_sf"/>
</dbReference>
<proteinExistence type="predicted"/>
<name>A0A6N2Z1R1_EUBLI</name>
<dbReference type="EMBL" id="CACRTR010000003">
    <property type="protein sequence ID" value="VYT73239.1"/>
    <property type="molecule type" value="Genomic_DNA"/>
</dbReference>
<evidence type="ECO:0000313" key="5">
    <source>
        <dbReference type="EMBL" id="VYT73239.1"/>
    </source>
</evidence>
<evidence type="ECO:0000256" key="2">
    <source>
        <dbReference type="ARBA" id="ARBA00022630"/>
    </source>
</evidence>
<keyword evidence="5" id="KW-0560">Oxidoreductase</keyword>
<dbReference type="InterPro" id="IPR023753">
    <property type="entry name" value="FAD/NAD-binding_dom"/>
</dbReference>
<dbReference type="InterPro" id="IPR036188">
    <property type="entry name" value="FAD/NAD-bd_sf"/>
</dbReference>
<reference evidence="5" key="1">
    <citation type="submission" date="2019-11" db="EMBL/GenBank/DDBJ databases">
        <authorList>
            <person name="Feng L."/>
        </authorList>
    </citation>
    <scope>NUCLEOTIDE SEQUENCE</scope>
    <source>
        <strain evidence="5">ElimosumLFYP34</strain>
    </source>
</reference>
<dbReference type="PRINTS" id="PR00368">
    <property type="entry name" value="FADPNR"/>
</dbReference>
<evidence type="ECO:0000256" key="3">
    <source>
        <dbReference type="ARBA" id="ARBA00022827"/>
    </source>
</evidence>
<evidence type="ECO:0000256" key="1">
    <source>
        <dbReference type="ARBA" id="ARBA00001974"/>
    </source>
</evidence>
<keyword evidence="2" id="KW-0285">Flavoprotein</keyword>
<dbReference type="PANTHER" id="PTHR43429">
    <property type="entry name" value="PYRIDINE NUCLEOTIDE-DISULFIDE OXIDOREDUCTASE DOMAIN-CONTAINING"/>
    <property type="match status" value="1"/>
</dbReference>
<gene>
    <name evidence="5" type="primary">padH</name>
    <name evidence="5" type="ORF">ELLFYP34_01783</name>
</gene>
<dbReference type="EC" id="1.2.1.58" evidence="5"/>
<protein>
    <submittedName>
        <fullName evidence="5">NADH-dependent phenylglyoxylate dehydrogenase subunit epsilon</fullName>
        <ecNumber evidence="5">1.2.1.58</ecNumber>
    </submittedName>
</protein>
<dbReference type="GO" id="GO:0047110">
    <property type="term" value="F:phenylglyoxylate dehydrogenase (acylating) activity"/>
    <property type="evidence" value="ECO:0007669"/>
    <property type="project" value="UniProtKB-EC"/>
</dbReference>
<evidence type="ECO:0000259" key="4">
    <source>
        <dbReference type="Pfam" id="PF07992"/>
    </source>
</evidence>
<dbReference type="InterPro" id="IPR050260">
    <property type="entry name" value="FAD-bd_OxRdtase"/>
</dbReference>
<accession>A0A6N2Z1R1</accession>
<feature type="domain" description="FAD/NAD(P)-binding" evidence="4">
    <location>
        <begin position="5"/>
        <end position="289"/>
    </location>
</feature>
<dbReference type="Pfam" id="PF07992">
    <property type="entry name" value="Pyr_redox_2"/>
    <property type="match status" value="1"/>
</dbReference>
<dbReference type="SUPFAM" id="SSF51905">
    <property type="entry name" value="FAD/NAD(P)-binding domain"/>
    <property type="match status" value="2"/>
</dbReference>
<dbReference type="PANTHER" id="PTHR43429:SF3">
    <property type="entry name" value="NITRITE REDUCTASE [NAD(P)H]"/>
    <property type="match status" value="1"/>
</dbReference>
<dbReference type="PRINTS" id="PR00411">
    <property type="entry name" value="PNDRDTASEI"/>
</dbReference>
<comment type="cofactor">
    <cofactor evidence="1">
        <name>FAD</name>
        <dbReference type="ChEBI" id="CHEBI:57692"/>
    </cofactor>
</comment>
<sequence length="412" mass="44498">MNKTKYLIIGNSAGAIGGVTGIRREDTDGSITIISAEKHHTYSRPLISYWLEGKVSQEKMIYRDEDFYEKNACEVILGTKAERIDVQKKQVYLAGGGSVTYEKLLVATGSVPFVPPIKGRETAKNTFTFTTMDDAAGVGEILDRNSKVVILGAGLIGLKAAEAVVGQCAGVTVVDLADRVLPSVLDTESAEIIEAHLTSQGMVLKLETSITEIGDMEVTLSDGELLPYDILILAVGTRPEMSLVEQAGGKVERGIVTDDHQQTSLKDIYAAGDCTQSYDITSQTAKNMAILPNAYLQGEVAGQNMAGGSAVYEKAFPVNSMGLLGLYMLTAGSRIGESITVKTDESYKKFYTKDGVLKGYIIIGNCDRGGIYTDMIREQTPLETVDMEMLIKEPGLMAFNPGERYAKLSAEH</sequence>